<accession>A0A1M6CL34</accession>
<keyword evidence="2" id="KW-1185">Reference proteome</keyword>
<dbReference type="STRING" id="683124.SAMN05444337_0405"/>
<dbReference type="RefSeq" id="WP_072781090.1">
    <property type="nucleotide sequence ID" value="NZ_CP045292.1"/>
</dbReference>
<reference evidence="1 2" key="1">
    <citation type="submission" date="2016-11" db="EMBL/GenBank/DDBJ databases">
        <authorList>
            <person name="Jaros S."/>
            <person name="Januszkiewicz K."/>
            <person name="Wedrychowicz H."/>
        </authorList>
    </citation>
    <scope>NUCLEOTIDE SEQUENCE [LARGE SCALE GENOMIC DNA]</scope>
    <source>
        <strain evidence="1 2">DSM 22807</strain>
    </source>
</reference>
<dbReference type="Proteomes" id="UP000184232">
    <property type="component" value="Unassembled WGS sequence"/>
</dbReference>
<dbReference type="EMBL" id="FQZH01000001">
    <property type="protein sequence ID" value="SHI61633.1"/>
    <property type="molecule type" value="Genomic_DNA"/>
</dbReference>
<dbReference type="AlphaFoldDB" id="A0A1M6CL34"/>
<gene>
    <name evidence="1" type="ORF">SAMN05444337_0405</name>
</gene>
<proteinExistence type="predicted"/>
<protein>
    <submittedName>
        <fullName evidence="1">Uncharacterized protein</fullName>
    </submittedName>
</protein>
<sequence length="77" mass="9142">MEEFCKKKFTPDLVLQFSGGAYEEFFFFLSFKMASKFNIPRYIHSYDPLPGSTDWGENEIIRKATIKILKKYFKNGR</sequence>
<organism evidence="1 2">
    <name type="scientific">Flavobacterium haoranii</name>
    <dbReference type="NCBI Taxonomy" id="683124"/>
    <lineage>
        <taxon>Bacteria</taxon>
        <taxon>Pseudomonadati</taxon>
        <taxon>Bacteroidota</taxon>
        <taxon>Flavobacteriia</taxon>
        <taxon>Flavobacteriales</taxon>
        <taxon>Flavobacteriaceae</taxon>
        <taxon>Flavobacterium</taxon>
    </lineage>
</organism>
<name>A0A1M6CL34_9FLAO</name>
<evidence type="ECO:0000313" key="1">
    <source>
        <dbReference type="EMBL" id="SHI61633.1"/>
    </source>
</evidence>
<evidence type="ECO:0000313" key="2">
    <source>
        <dbReference type="Proteomes" id="UP000184232"/>
    </source>
</evidence>